<feature type="compositionally biased region" description="Basic and acidic residues" evidence="2">
    <location>
        <begin position="139"/>
        <end position="149"/>
    </location>
</feature>
<feature type="compositionally biased region" description="Basic and acidic residues" evidence="2">
    <location>
        <begin position="174"/>
        <end position="190"/>
    </location>
</feature>
<reference evidence="4 5" key="2">
    <citation type="journal article" date="2017" name="Front. Plant Sci.">
        <title>Gene Classification and Mining of Molecular Markers Useful in Red Clover (Trifolium pratense) Breeding.</title>
        <authorList>
            <person name="Istvanek J."/>
            <person name="Dluhosova J."/>
            <person name="Dluhos P."/>
            <person name="Patkova L."/>
            <person name="Nedelnik J."/>
            <person name="Repkova J."/>
        </authorList>
    </citation>
    <scope>NUCLEOTIDE SEQUENCE [LARGE SCALE GENOMIC DNA]</scope>
    <source>
        <strain evidence="5">cv. Tatra</strain>
        <tissue evidence="4">Young leaves</tissue>
    </source>
</reference>
<evidence type="ECO:0000256" key="1">
    <source>
        <dbReference type="PROSITE-ProRule" id="PRU00047"/>
    </source>
</evidence>
<proteinExistence type="predicted"/>
<sequence>MFTIKERKYKVEYEGLHLLCTTCGKFGHYKEGCPDKLKQPERRIEDGGGANDGVEPLTGGSRMLAGNNVEGPWVVVQKPKRTRKGKDRETPAVDQNSPASEGINGDPKLKGSRFASLSGEFNEFNDDVVTNMEENDIADGQHEQEKNQDDMMGGNNKGNHDVSSQLGQHNKVKTVNDKNSNEKAIKDGKLAARGSHSFKSKSNNSSKKGGDNLHARKVTQLLEDQMQNTNDNNKRADTWSSPSNYQEVQKENKERRNDDTNEMTQNESLALGQMTILSPNQPRPPDLFHTPLISNKQHQRYANGESDEFVDANEHGLEGNSDSDMEIVGDTPSAANTSFYRYCKHYVASYKPVMVVIMETRCDPNRLRRTFMLLGFDKFIATEVEGYSGGIVVAWKEDHLK</sequence>
<feature type="compositionally biased region" description="Polar residues" evidence="2">
    <location>
        <begin position="238"/>
        <end position="247"/>
    </location>
</feature>
<feature type="region of interest" description="Disordered" evidence="2">
    <location>
        <begin position="139"/>
        <end position="212"/>
    </location>
</feature>
<feature type="compositionally biased region" description="Basic and acidic residues" evidence="2">
    <location>
        <begin position="248"/>
        <end position="259"/>
    </location>
</feature>
<evidence type="ECO:0000256" key="2">
    <source>
        <dbReference type="SAM" id="MobiDB-lite"/>
    </source>
</evidence>
<keyword evidence="1" id="KW-0862">Zinc</keyword>
<comment type="caution">
    <text evidence="4">The sequence shown here is derived from an EMBL/GenBank/DDBJ whole genome shotgun (WGS) entry which is preliminary data.</text>
</comment>
<protein>
    <recommendedName>
        <fullName evidence="3">CCHC-type domain-containing protein</fullName>
    </recommendedName>
</protein>
<dbReference type="GO" id="GO:0003676">
    <property type="term" value="F:nucleic acid binding"/>
    <property type="evidence" value="ECO:0007669"/>
    <property type="project" value="InterPro"/>
</dbReference>
<evidence type="ECO:0000313" key="5">
    <source>
        <dbReference type="Proteomes" id="UP000236291"/>
    </source>
</evidence>
<dbReference type="GO" id="GO:0008270">
    <property type="term" value="F:zinc ion binding"/>
    <property type="evidence" value="ECO:0007669"/>
    <property type="project" value="UniProtKB-KW"/>
</dbReference>
<dbReference type="Proteomes" id="UP000236291">
    <property type="component" value="Unassembled WGS sequence"/>
</dbReference>
<reference evidence="4 5" key="1">
    <citation type="journal article" date="2014" name="Am. J. Bot.">
        <title>Genome assembly and annotation for red clover (Trifolium pratense; Fabaceae).</title>
        <authorList>
            <person name="Istvanek J."/>
            <person name="Jaros M."/>
            <person name="Krenek A."/>
            <person name="Repkova J."/>
        </authorList>
    </citation>
    <scope>NUCLEOTIDE SEQUENCE [LARGE SCALE GENOMIC DNA]</scope>
    <source>
        <strain evidence="5">cv. Tatra</strain>
        <tissue evidence="4">Young leaves</tissue>
    </source>
</reference>
<feature type="region of interest" description="Disordered" evidence="2">
    <location>
        <begin position="230"/>
        <end position="262"/>
    </location>
</feature>
<dbReference type="SUPFAM" id="SSF57756">
    <property type="entry name" value="Retrovirus zinc finger-like domains"/>
    <property type="match status" value="1"/>
</dbReference>
<organism evidence="4 5">
    <name type="scientific">Trifolium pratense</name>
    <name type="common">Red clover</name>
    <dbReference type="NCBI Taxonomy" id="57577"/>
    <lineage>
        <taxon>Eukaryota</taxon>
        <taxon>Viridiplantae</taxon>
        <taxon>Streptophyta</taxon>
        <taxon>Embryophyta</taxon>
        <taxon>Tracheophyta</taxon>
        <taxon>Spermatophyta</taxon>
        <taxon>Magnoliopsida</taxon>
        <taxon>eudicotyledons</taxon>
        <taxon>Gunneridae</taxon>
        <taxon>Pentapetalae</taxon>
        <taxon>rosids</taxon>
        <taxon>fabids</taxon>
        <taxon>Fabales</taxon>
        <taxon>Fabaceae</taxon>
        <taxon>Papilionoideae</taxon>
        <taxon>50 kb inversion clade</taxon>
        <taxon>NPAAA clade</taxon>
        <taxon>Hologalegina</taxon>
        <taxon>IRL clade</taxon>
        <taxon>Trifolieae</taxon>
        <taxon>Trifolium</taxon>
    </lineage>
</organism>
<dbReference type="InterPro" id="IPR001878">
    <property type="entry name" value="Znf_CCHC"/>
</dbReference>
<feature type="region of interest" description="Disordered" evidence="2">
    <location>
        <begin position="79"/>
        <end position="111"/>
    </location>
</feature>
<dbReference type="EMBL" id="ASHM01059893">
    <property type="protein sequence ID" value="PNX89465.1"/>
    <property type="molecule type" value="Genomic_DNA"/>
</dbReference>
<keyword evidence="1" id="KW-0863">Zinc-finger</keyword>
<feature type="domain" description="CCHC-type" evidence="3">
    <location>
        <begin position="20"/>
        <end position="35"/>
    </location>
</feature>
<evidence type="ECO:0000259" key="3">
    <source>
        <dbReference type="PROSITE" id="PS50158"/>
    </source>
</evidence>
<name>A0A2K3MF87_TRIPR</name>
<feature type="non-terminal residue" evidence="4">
    <location>
        <position position="401"/>
    </location>
</feature>
<evidence type="ECO:0000313" key="4">
    <source>
        <dbReference type="EMBL" id="PNX89465.1"/>
    </source>
</evidence>
<accession>A0A2K3MF87</accession>
<keyword evidence="1" id="KW-0479">Metal-binding</keyword>
<gene>
    <name evidence="4" type="ORF">L195_g045585</name>
</gene>
<dbReference type="PROSITE" id="PS50158">
    <property type="entry name" value="ZF_CCHC"/>
    <property type="match status" value="1"/>
</dbReference>
<dbReference type="AlphaFoldDB" id="A0A2K3MF87"/>
<dbReference type="InterPro" id="IPR036875">
    <property type="entry name" value="Znf_CCHC_sf"/>
</dbReference>